<keyword evidence="2" id="KW-1185">Reference proteome</keyword>
<dbReference type="AlphaFoldDB" id="A0A3N0ECI5"/>
<dbReference type="Proteomes" id="UP000269198">
    <property type="component" value="Unassembled WGS sequence"/>
</dbReference>
<evidence type="ECO:0000313" key="2">
    <source>
        <dbReference type="Proteomes" id="UP000269198"/>
    </source>
</evidence>
<dbReference type="EMBL" id="RJMB01000006">
    <property type="protein sequence ID" value="RNL85541.1"/>
    <property type="molecule type" value="Genomic_DNA"/>
</dbReference>
<accession>A0A3N0ECI5</accession>
<organism evidence="1 2">
    <name type="scientific">Halostreptopolyspora alba</name>
    <dbReference type="NCBI Taxonomy" id="2487137"/>
    <lineage>
        <taxon>Bacteria</taxon>
        <taxon>Bacillati</taxon>
        <taxon>Actinomycetota</taxon>
        <taxon>Actinomycetes</taxon>
        <taxon>Streptosporangiales</taxon>
        <taxon>Nocardiopsidaceae</taxon>
        <taxon>Halostreptopolyspora</taxon>
    </lineage>
</organism>
<sequence length="85" mass="9399">MDPMWYRSELERLLSDSPITDPGVVEGVEGLLVAGEYSLAFDTICSWLYEDGISVSSSYYGRLVGMSEEMGSEGLVRKIQSLVVQ</sequence>
<proteinExistence type="predicted"/>
<gene>
    <name evidence="1" type="ORF">EFW17_08685</name>
</gene>
<reference evidence="1 2" key="1">
    <citation type="submission" date="2018-11" db="EMBL/GenBank/DDBJ databases">
        <title>The genome draft of YIM 96095.</title>
        <authorList>
            <person name="Tang S.-K."/>
            <person name="Chunyu W.-X."/>
            <person name="Feng Y.-Z."/>
        </authorList>
    </citation>
    <scope>NUCLEOTIDE SEQUENCE [LARGE SCALE GENOMIC DNA]</scope>
    <source>
        <strain evidence="1 2">YIM 96095</strain>
    </source>
</reference>
<evidence type="ECO:0000313" key="1">
    <source>
        <dbReference type="EMBL" id="RNL85541.1"/>
    </source>
</evidence>
<protein>
    <submittedName>
        <fullName evidence="1">MafI family immunity protein</fullName>
    </submittedName>
</protein>
<dbReference type="NCBIfam" id="NF033691">
    <property type="entry name" value="immunity_MafI"/>
    <property type="match status" value="1"/>
</dbReference>
<dbReference type="InterPro" id="IPR047880">
    <property type="entry name" value="MafI-like"/>
</dbReference>
<name>A0A3N0ECI5_9ACTN</name>
<comment type="caution">
    <text evidence="1">The sequence shown here is derived from an EMBL/GenBank/DDBJ whole genome shotgun (WGS) entry which is preliminary data.</text>
</comment>